<evidence type="ECO:0000313" key="3">
    <source>
        <dbReference type="Proteomes" id="UP000184278"/>
    </source>
</evidence>
<dbReference type="OrthoDB" id="9803916at2"/>
<reference evidence="3" key="1">
    <citation type="submission" date="2016-11" db="EMBL/GenBank/DDBJ databases">
        <authorList>
            <person name="Varghese N."/>
            <person name="Submissions S."/>
        </authorList>
    </citation>
    <scope>NUCLEOTIDE SEQUENCE [LARGE SCALE GENOMIC DNA]</scope>
    <source>
        <strain evidence="3">DSM 3071</strain>
    </source>
</reference>
<dbReference type="STRING" id="1121131.SAMN02745229_03678"/>
<dbReference type="SMART" id="SM00849">
    <property type="entry name" value="Lactamase_B"/>
    <property type="match status" value="1"/>
</dbReference>
<protein>
    <submittedName>
        <fullName evidence="2">Ribonuclease J</fullName>
    </submittedName>
</protein>
<feature type="domain" description="Metallo-beta-lactamase" evidence="1">
    <location>
        <begin position="19"/>
        <end position="188"/>
    </location>
</feature>
<sequence>MNDEKKIRVIPHRGMRQIGGVCTEIATDEARILFDFGSPLEDEGDQKPLSIEGVTKGDMDCDAVFLTHYHGDHVGEVPRIKAGIPVYMQKTARKILQAQQEHMQRHGAVVWADGAKDLEYGVPVIIKDLKITPIESDHSAIDSLMFLVEGHGKRILLTGDYRMHGFRTEHMEKTFREMGHIDLMITEGTNLTKDYKGIYKNEKDIEKKFKELKEQYKYVFLFTSSSNIDRIASFSRQVPDGQYVVADDYQKRIQEIADKEREKELKSHKVLYYSNSLDKKMENGGFGMVVRSGGVFRKIVKKYFEQYPGDTIMIYSMWSGYRSLDGVKEILEIAKNVETVHVSGHITKEDLEHVIDIVGPEKLMIHHTLSNDDQEKRIMIPIGTELVCAKDGTTIEL</sequence>
<proteinExistence type="predicted"/>
<dbReference type="AlphaFoldDB" id="A0A1M6E8K2"/>
<evidence type="ECO:0000313" key="2">
    <source>
        <dbReference type="EMBL" id="SHI81761.1"/>
    </source>
</evidence>
<dbReference type="PANTHER" id="PTHR43694">
    <property type="entry name" value="RIBONUCLEASE J"/>
    <property type="match status" value="1"/>
</dbReference>
<dbReference type="SUPFAM" id="SSF56281">
    <property type="entry name" value="Metallo-hydrolase/oxidoreductase"/>
    <property type="match status" value="1"/>
</dbReference>
<dbReference type="InterPro" id="IPR036866">
    <property type="entry name" value="RibonucZ/Hydroxyglut_hydro"/>
</dbReference>
<dbReference type="RefSeq" id="WP_073389927.1">
    <property type="nucleotide sequence ID" value="NZ_FQXK01000042.1"/>
</dbReference>
<dbReference type="EMBL" id="FQXK01000042">
    <property type="protein sequence ID" value="SHI81761.1"/>
    <property type="molecule type" value="Genomic_DNA"/>
</dbReference>
<dbReference type="GeneID" id="89508886"/>
<organism evidence="2 3">
    <name type="scientific">Butyrivibrio fibrisolvens DSM 3071</name>
    <dbReference type="NCBI Taxonomy" id="1121131"/>
    <lineage>
        <taxon>Bacteria</taxon>
        <taxon>Bacillati</taxon>
        <taxon>Bacillota</taxon>
        <taxon>Clostridia</taxon>
        <taxon>Lachnospirales</taxon>
        <taxon>Lachnospiraceae</taxon>
        <taxon>Butyrivibrio</taxon>
    </lineage>
</organism>
<dbReference type="InterPro" id="IPR001279">
    <property type="entry name" value="Metallo-B-lactamas"/>
</dbReference>
<accession>A0A1M6E8K2</accession>
<dbReference type="Proteomes" id="UP000184278">
    <property type="component" value="Unassembled WGS sequence"/>
</dbReference>
<dbReference type="Pfam" id="PF12706">
    <property type="entry name" value="Lactamase_B_2"/>
    <property type="match status" value="1"/>
</dbReference>
<dbReference type="PANTHER" id="PTHR43694:SF1">
    <property type="entry name" value="RIBONUCLEASE J"/>
    <property type="match status" value="1"/>
</dbReference>
<name>A0A1M6E8K2_BUTFI</name>
<keyword evidence="3" id="KW-1185">Reference proteome</keyword>
<dbReference type="Gene3D" id="3.60.15.10">
    <property type="entry name" value="Ribonuclease Z/Hydroxyacylglutathione hydrolase-like"/>
    <property type="match status" value="1"/>
</dbReference>
<gene>
    <name evidence="2" type="ORF">SAMN02745229_03678</name>
</gene>
<evidence type="ECO:0000259" key="1">
    <source>
        <dbReference type="SMART" id="SM00849"/>
    </source>
</evidence>